<dbReference type="RefSeq" id="WP_072878209.1">
    <property type="nucleotide sequence ID" value="NZ_FQVT01000003.1"/>
</dbReference>
<sequence length="271" mass="31804">MKTILIPTDFSLNAWKATMFALQVFKEELCVFYFLHVCEPSAKNIKDENITISNQANLKKFITKVKTYNKNGNHKYKAIIKFGQLNNSIDKLQKEIFFDLIVMGTKGETDSRNRFLGKNSLNIVEVVNFIPVLLIPEKAQFIPFEKKEIVFATRYEKEFSPYEIKFLRDFSSSWNACIRILYVQEEEKLSKKQKERKEELHLHLGNLQHSFHTLTNIEVPIGIHSFLHSRNSDLLVLNHRRKGFYRRLFLGKLSKKIDSQSKIPLLFMPSK</sequence>
<feature type="domain" description="UspA" evidence="2">
    <location>
        <begin position="1"/>
        <end position="135"/>
    </location>
</feature>
<protein>
    <submittedName>
        <fullName evidence="3">Nucleotide-binding universal stress protein, UspA family</fullName>
    </submittedName>
</protein>
<dbReference type="Proteomes" id="UP000183945">
    <property type="component" value="Unassembled WGS sequence"/>
</dbReference>
<dbReference type="InterPro" id="IPR006015">
    <property type="entry name" value="Universal_stress_UspA"/>
</dbReference>
<evidence type="ECO:0000313" key="4">
    <source>
        <dbReference type="Proteomes" id="UP000183945"/>
    </source>
</evidence>
<name>A0A1M5FL64_SALEC</name>
<dbReference type="PANTHER" id="PTHR46268:SF6">
    <property type="entry name" value="UNIVERSAL STRESS PROTEIN UP12"/>
    <property type="match status" value="1"/>
</dbReference>
<accession>A0A1M5FL64</accession>
<gene>
    <name evidence="3" type="ORF">SAMN05444483_103243</name>
</gene>
<dbReference type="STRING" id="1073325.SAMN05444483_103243"/>
<dbReference type="OrthoDB" id="9788959at2"/>
<dbReference type="InterPro" id="IPR006016">
    <property type="entry name" value="UspA"/>
</dbReference>
<dbReference type="Pfam" id="PF00582">
    <property type="entry name" value="Usp"/>
    <property type="match status" value="1"/>
</dbReference>
<evidence type="ECO:0000313" key="3">
    <source>
        <dbReference type="EMBL" id="SHF92246.1"/>
    </source>
</evidence>
<dbReference type="EMBL" id="FQVT01000003">
    <property type="protein sequence ID" value="SHF92246.1"/>
    <property type="molecule type" value="Genomic_DNA"/>
</dbReference>
<reference evidence="4" key="1">
    <citation type="submission" date="2016-11" db="EMBL/GenBank/DDBJ databases">
        <authorList>
            <person name="Varghese N."/>
            <person name="Submissions S."/>
        </authorList>
    </citation>
    <scope>NUCLEOTIDE SEQUENCE [LARGE SCALE GENOMIC DNA]</scope>
    <source>
        <strain evidence="4">DSM 24579</strain>
    </source>
</reference>
<comment type="similarity">
    <text evidence="1">Belongs to the universal stress protein A family.</text>
</comment>
<organism evidence="3 4">
    <name type="scientific">Salegentibacter echinorum</name>
    <dbReference type="NCBI Taxonomy" id="1073325"/>
    <lineage>
        <taxon>Bacteria</taxon>
        <taxon>Pseudomonadati</taxon>
        <taxon>Bacteroidota</taxon>
        <taxon>Flavobacteriia</taxon>
        <taxon>Flavobacteriales</taxon>
        <taxon>Flavobacteriaceae</taxon>
        <taxon>Salegentibacter</taxon>
    </lineage>
</organism>
<evidence type="ECO:0000256" key="1">
    <source>
        <dbReference type="ARBA" id="ARBA00008791"/>
    </source>
</evidence>
<dbReference type="PRINTS" id="PR01438">
    <property type="entry name" value="UNVRSLSTRESS"/>
</dbReference>
<proteinExistence type="inferred from homology"/>
<keyword evidence="4" id="KW-1185">Reference proteome</keyword>
<dbReference type="PANTHER" id="PTHR46268">
    <property type="entry name" value="STRESS RESPONSE PROTEIN NHAX"/>
    <property type="match status" value="1"/>
</dbReference>
<dbReference type="CDD" id="cd00293">
    <property type="entry name" value="USP-like"/>
    <property type="match status" value="1"/>
</dbReference>
<dbReference type="AlphaFoldDB" id="A0A1M5FL64"/>
<evidence type="ECO:0000259" key="2">
    <source>
        <dbReference type="Pfam" id="PF00582"/>
    </source>
</evidence>
<dbReference type="SUPFAM" id="SSF52402">
    <property type="entry name" value="Adenine nucleotide alpha hydrolases-like"/>
    <property type="match status" value="2"/>
</dbReference>
<dbReference type="Gene3D" id="3.40.50.12370">
    <property type="match status" value="1"/>
</dbReference>